<accession>A0AAP2DZ10</accession>
<feature type="domain" description="N-acetyltransferase" evidence="3">
    <location>
        <begin position="4"/>
        <end position="152"/>
    </location>
</feature>
<evidence type="ECO:0000313" key="5">
    <source>
        <dbReference type="Proteomes" id="UP001319080"/>
    </source>
</evidence>
<name>A0AAP2DZ10_9BACT</name>
<dbReference type="InterPro" id="IPR000182">
    <property type="entry name" value="GNAT_dom"/>
</dbReference>
<dbReference type="PROSITE" id="PS51186">
    <property type="entry name" value="GNAT"/>
    <property type="match status" value="1"/>
</dbReference>
<protein>
    <submittedName>
        <fullName evidence="4">GNAT family N-acetyltransferase</fullName>
    </submittedName>
</protein>
<dbReference type="EMBL" id="JAHESE010000009">
    <property type="protein sequence ID" value="MBT1708843.1"/>
    <property type="molecule type" value="Genomic_DNA"/>
</dbReference>
<keyword evidence="2" id="KW-0012">Acyltransferase</keyword>
<keyword evidence="1" id="KW-0808">Transferase</keyword>
<dbReference type="Pfam" id="PF00583">
    <property type="entry name" value="Acetyltransf_1"/>
    <property type="match status" value="1"/>
</dbReference>
<organism evidence="4 5">
    <name type="scientific">Dawidia cretensis</name>
    <dbReference type="NCBI Taxonomy" id="2782350"/>
    <lineage>
        <taxon>Bacteria</taxon>
        <taxon>Pseudomonadati</taxon>
        <taxon>Bacteroidota</taxon>
        <taxon>Cytophagia</taxon>
        <taxon>Cytophagales</taxon>
        <taxon>Chryseotaleaceae</taxon>
        <taxon>Dawidia</taxon>
    </lineage>
</organism>
<dbReference type="InterPro" id="IPR016181">
    <property type="entry name" value="Acyl_CoA_acyltransferase"/>
</dbReference>
<dbReference type="CDD" id="cd04301">
    <property type="entry name" value="NAT_SF"/>
    <property type="match status" value="1"/>
</dbReference>
<gene>
    <name evidence="4" type="ORF">KK062_11450</name>
</gene>
<evidence type="ECO:0000256" key="2">
    <source>
        <dbReference type="ARBA" id="ARBA00023315"/>
    </source>
</evidence>
<dbReference type="AlphaFoldDB" id="A0AAP2DZ10"/>
<dbReference type="SUPFAM" id="SSF55729">
    <property type="entry name" value="Acyl-CoA N-acyltransferases (Nat)"/>
    <property type="match status" value="1"/>
</dbReference>
<dbReference type="RefSeq" id="WP_254084434.1">
    <property type="nucleotide sequence ID" value="NZ_JAHESE010000009.1"/>
</dbReference>
<proteinExistence type="predicted"/>
<dbReference type="Gene3D" id="3.40.630.30">
    <property type="match status" value="1"/>
</dbReference>
<evidence type="ECO:0000259" key="3">
    <source>
        <dbReference type="PROSITE" id="PS51186"/>
    </source>
</evidence>
<dbReference type="PANTHER" id="PTHR43072:SF23">
    <property type="entry name" value="UPF0039 PROTEIN C11D3.02C"/>
    <property type="match status" value="1"/>
</dbReference>
<sequence length="165" mass="18811">MTGSKILAFEPAHWEAVREIYRLGLLTRNATFETEVPDFEAWSKKFPARWFWVIEQEGQVGGWAGLQPVSVRKVYKGVMEVTVYVHPDRGGKGLGTLLMQHLVAESENSGVWTLYASIFEENEASIRLHTAAGFRKIGFREKIAQLDGKWRNTVLFERRSKIIGV</sequence>
<evidence type="ECO:0000313" key="4">
    <source>
        <dbReference type="EMBL" id="MBT1708843.1"/>
    </source>
</evidence>
<keyword evidence="5" id="KW-1185">Reference proteome</keyword>
<evidence type="ECO:0000256" key="1">
    <source>
        <dbReference type="ARBA" id="ARBA00022679"/>
    </source>
</evidence>
<dbReference type="GO" id="GO:0016747">
    <property type="term" value="F:acyltransferase activity, transferring groups other than amino-acyl groups"/>
    <property type="evidence" value="ECO:0007669"/>
    <property type="project" value="InterPro"/>
</dbReference>
<dbReference type="Proteomes" id="UP001319080">
    <property type="component" value="Unassembled WGS sequence"/>
</dbReference>
<dbReference type="PANTHER" id="PTHR43072">
    <property type="entry name" value="N-ACETYLTRANSFERASE"/>
    <property type="match status" value="1"/>
</dbReference>
<reference evidence="4 5" key="1">
    <citation type="submission" date="2021-05" db="EMBL/GenBank/DDBJ databases">
        <title>A Polyphasic approach of four new species of the genus Ohtaekwangia: Ohtaekwangia histidinii sp. nov., Ohtaekwangia cretensis sp. nov., Ohtaekwangia indiensis sp. nov., Ohtaekwangia reichenbachii sp. nov. from diverse environment.</title>
        <authorList>
            <person name="Octaviana S."/>
        </authorList>
    </citation>
    <scope>NUCLEOTIDE SEQUENCE [LARGE SCALE GENOMIC DNA]</scope>
    <source>
        <strain evidence="4 5">PWU5</strain>
    </source>
</reference>
<comment type="caution">
    <text evidence="4">The sequence shown here is derived from an EMBL/GenBank/DDBJ whole genome shotgun (WGS) entry which is preliminary data.</text>
</comment>